<dbReference type="InterPro" id="IPR027417">
    <property type="entry name" value="P-loop_NTPase"/>
</dbReference>
<proteinExistence type="predicted"/>
<name>A0ABT5WJ04_9GAMM</name>
<dbReference type="InterPro" id="IPR003593">
    <property type="entry name" value="AAA+_ATPase"/>
</dbReference>
<evidence type="ECO:0000256" key="1">
    <source>
        <dbReference type="ARBA" id="ARBA00022741"/>
    </source>
</evidence>
<evidence type="ECO:0000259" key="4">
    <source>
        <dbReference type="PROSITE" id="PS50893"/>
    </source>
</evidence>
<protein>
    <submittedName>
        <fullName evidence="5">ABC transporter ATP-binding protein</fullName>
    </submittedName>
</protein>
<gene>
    <name evidence="5" type="ORF">M3I01_018230</name>
</gene>
<dbReference type="SMART" id="SM00382">
    <property type="entry name" value="AAA"/>
    <property type="match status" value="1"/>
</dbReference>
<keyword evidence="2 5" id="KW-0067">ATP-binding</keyword>
<sequence length="261" mass="28292">MNNLCVEELSVSLGGKPILSNLSANFKGGQFTAILGPNGTGKTTLLKAMMGIIPYKGTVVTRSGSESIPVSRFSYLCQLNKSPSQLTVIEMVLLGLVSQLTWRVNEEQQLLAENMLKSLGLLAMSTQRFSALSGGQQQMVAMAQALISKPKILLLDEPTSALDLRHQVQVLDLAKQYTSDSGAVTVAVLHDLSLAARYSDQLLLLNNGSVVASGEPKLVLRPDLLEQVYQVEVDVGCCNQGHWHVTPTRPTPSYNQDRKIT</sequence>
<comment type="caution">
    <text evidence="5">The sequence shown here is derived from an EMBL/GenBank/DDBJ whole genome shotgun (WGS) entry which is preliminary data.</text>
</comment>
<dbReference type="InterPro" id="IPR017871">
    <property type="entry name" value="ABC_transporter-like_CS"/>
</dbReference>
<dbReference type="InterPro" id="IPR003439">
    <property type="entry name" value="ABC_transporter-like_ATP-bd"/>
</dbReference>
<dbReference type="PANTHER" id="PTHR42794">
    <property type="entry name" value="HEMIN IMPORT ATP-BINDING PROTEIN HMUV"/>
    <property type="match status" value="1"/>
</dbReference>
<evidence type="ECO:0000313" key="6">
    <source>
        <dbReference type="Proteomes" id="UP001139522"/>
    </source>
</evidence>
<evidence type="ECO:0000256" key="3">
    <source>
        <dbReference type="SAM" id="MobiDB-lite"/>
    </source>
</evidence>
<dbReference type="EMBL" id="JAMZEG020000005">
    <property type="protein sequence ID" value="MDE8604803.1"/>
    <property type="molecule type" value="Genomic_DNA"/>
</dbReference>
<feature type="region of interest" description="Disordered" evidence="3">
    <location>
        <begin position="242"/>
        <end position="261"/>
    </location>
</feature>
<dbReference type="PROSITE" id="PS50893">
    <property type="entry name" value="ABC_TRANSPORTER_2"/>
    <property type="match status" value="1"/>
</dbReference>
<dbReference type="PROSITE" id="PS00211">
    <property type="entry name" value="ABC_TRANSPORTER_1"/>
    <property type="match status" value="1"/>
</dbReference>
<dbReference type="Gene3D" id="3.40.50.300">
    <property type="entry name" value="P-loop containing nucleotide triphosphate hydrolases"/>
    <property type="match status" value="1"/>
</dbReference>
<keyword evidence="6" id="KW-1185">Reference proteome</keyword>
<dbReference type="Proteomes" id="UP001139522">
    <property type="component" value="Unassembled WGS sequence"/>
</dbReference>
<dbReference type="GO" id="GO:0005524">
    <property type="term" value="F:ATP binding"/>
    <property type="evidence" value="ECO:0007669"/>
    <property type="project" value="UniProtKB-KW"/>
</dbReference>
<dbReference type="Pfam" id="PF00005">
    <property type="entry name" value="ABC_tran"/>
    <property type="match status" value="1"/>
</dbReference>
<dbReference type="PANTHER" id="PTHR42794:SF2">
    <property type="entry name" value="ABC TRANSPORTER ATP-BINDING PROTEIN"/>
    <property type="match status" value="1"/>
</dbReference>
<feature type="domain" description="ABC transporter" evidence="4">
    <location>
        <begin position="4"/>
        <end position="232"/>
    </location>
</feature>
<evidence type="ECO:0000256" key="2">
    <source>
        <dbReference type="ARBA" id="ARBA00022840"/>
    </source>
</evidence>
<reference evidence="5" key="1">
    <citation type="submission" date="2023-01" db="EMBL/GenBank/DDBJ databases">
        <title>Psychroserpens sp. MSW6 and Marinomonas sp. RSW2, isolated from seawater.</title>
        <authorList>
            <person name="Kristyanto S."/>
            <person name="Jung J."/>
            <person name="Kim J.M."/>
            <person name="Jeon C.O."/>
        </authorList>
    </citation>
    <scope>NUCLEOTIDE SEQUENCE</scope>
    <source>
        <strain evidence="5">RSW2</strain>
    </source>
</reference>
<keyword evidence="1" id="KW-0547">Nucleotide-binding</keyword>
<dbReference type="CDD" id="cd03214">
    <property type="entry name" value="ABC_Iron-Siderophores_B12_Hemin"/>
    <property type="match status" value="1"/>
</dbReference>
<evidence type="ECO:0000313" key="5">
    <source>
        <dbReference type="EMBL" id="MDE8604803.1"/>
    </source>
</evidence>
<dbReference type="RefSeq" id="WP_255897387.1">
    <property type="nucleotide sequence ID" value="NZ_JAMZEG020000005.1"/>
</dbReference>
<organism evidence="5 6">
    <name type="scientific">Marinomonas maritima</name>
    <dbReference type="NCBI Taxonomy" id="2940935"/>
    <lineage>
        <taxon>Bacteria</taxon>
        <taxon>Pseudomonadati</taxon>
        <taxon>Pseudomonadota</taxon>
        <taxon>Gammaproteobacteria</taxon>
        <taxon>Oceanospirillales</taxon>
        <taxon>Oceanospirillaceae</taxon>
        <taxon>Marinomonas</taxon>
    </lineage>
</organism>
<dbReference type="SUPFAM" id="SSF52540">
    <property type="entry name" value="P-loop containing nucleoside triphosphate hydrolases"/>
    <property type="match status" value="1"/>
</dbReference>
<accession>A0ABT5WJ04</accession>